<dbReference type="PRINTS" id="PR00420">
    <property type="entry name" value="RNGMNOXGNASE"/>
</dbReference>
<feature type="domain" description="FAD-binding" evidence="5">
    <location>
        <begin position="5"/>
        <end position="357"/>
    </location>
</feature>
<dbReference type="PANTHER" id="PTHR43004">
    <property type="entry name" value="TRK SYSTEM POTASSIUM UPTAKE PROTEIN"/>
    <property type="match status" value="1"/>
</dbReference>
<dbReference type="InterPro" id="IPR036188">
    <property type="entry name" value="FAD/NAD-bd_sf"/>
</dbReference>
<keyword evidence="2" id="KW-0285">Flavoprotein</keyword>
<dbReference type="PANTHER" id="PTHR43004:SF19">
    <property type="entry name" value="BINDING MONOOXYGENASE, PUTATIVE (JCVI)-RELATED"/>
    <property type="match status" value="1"/>
</dbReference>
<proteinExistence type="predicted"/>
<accession>A0A9P3G2D8</accession>
<dbReference type="Gene3D" id="3.50.50.60">
    <property type="entry name" value="FAD/NAD(P)-binding domain"/>
    <property type="match status" value="1"/>
</dbReference>
<evidence type="ECO:0000259" key="5">
    <source>
        <dbReference type="Pfam" id="PF01494"/>
    </source>
</evidence>
<dbReference type="Gene3D" id="3.40.30.120">
    <property type="match status" value="1"/>
</dbReference>
<comment type="caution">
    <text evidence="6">The sequence shown here is derived from an EMBL/GenBank/DDBJ whole genome shotgun (WGS) entry which is preliminary data.</text>
</comment>
<dbReference type="Pfam" id="PF01494">
    <property type="entry name" value="FAD_binding_3"/>
    <property type="match status" value="1"/>
</dbReference>
<reference evidence="6 7" key="1">
    <citation type="submission" date="2021-08" db="EMBL/GenBank/DDBJ databases">
        <title>Draft Genome Sequence of Phanerochaete sordida strain YK-624.</title>
        <authorList>
            <person name="Mori T."/>
            <person name="Dohra H."/>
            <person name="Suzuki T."/>
            <person name="Kawagishi H."/>
            <person name="Hirai H."/>
        </authorList>
    </citation>
    <scope>NUCLEOTIDE SEQUENCE [LARGE SCALE GENOMIC DNA]</scope>
    <source>
        <strain evidence="6 7">YK-624</strain>
    </source>
</reference>
<dbReference type="Proteomes" id="UP000703269">
    <property type="component" value="Unassembled WGS sequence"/>
</dbReference>
<protein>
    <submittedName>
        <fullName evidence="6">Ubiquinone biosynthesis hydroxylase</fullName>
    </submittedName>
</protein>
<dbReference type="GO" id="GO:0016709">
    <property type="term" value="F:oxidoreductase activity, acting on paired donors, with incorporation or reduction of molecular oxygen, NAD(P)H as one donor, and incorporation of one atom of oxygen"/>
    <property type="evidence" value="ECO:0007669"/>
    <property type="project" value="UniProtKB-ARBA"/>
</dbReference>
<name>A0A9P3G2D8_9APHY</name>
<dbReference type="GO" id="GO:0071949">
    <property type="term" value="F:FAD binding"/>
    <property type="evidence" value="ECO:0007669"/>
    <property type="project" value="InterPro"/>
</dbReference>
<dbReference type="Gene3D" id="3.30.70.2450">
    <property type="match status" value="1"/>
</dbReference>
<dbReference type="SUPFAM" id="SSF51905">
    <property type="entry name" value="FAD/NAD(P)-binding domain"/>
    <property type="match status" value="1"/>
</dbReference>
<keyword evidence="6" id="KW-0830">Ubiquinone</keyword>
<gene>
    <name evidence="6" type="ORF">PsYK624_029350</name>
</gene>
<evidence type="ECO:0000256" key="3">
    <source>
        <dbReference type="ARBA" id="ARBA00022827"/>
    </source>
</evidence>
<keyword evidence="3" id="KW-0274">FAD</keyword>
<keyword evidence="7" id="KW-1185">Reference proteome</keyword>
<dbReference type="InterPro" id="IPR050641">
    <property type="entry name" value="RIFMO-like"/>
</dbReference>
<dbReference type="EMBL" id="BPQB01000005">
    <property type="protein sequence ID" value="GJE86852.1"/>
    <property type="molecule type" value="Genomic_DNA"/>
</dbReference>
<evidence type="ECO:0000256" key="2">
    <source>
        <dbReference type="ARBA" id="ARBA00022630"/>
    </source>
</evidence>
<dbReference type="AlphaFoldDB" id="A0A9P3G2D8"/>
<evidence type="ECO:0000313" key="6">
    <source>
        <dbReference type="EMBL" id="GJE86852.1"/>
    </source>
</evidence>
<evidence type="ECO:0000313" key="7">
    <source>
        <dbReference type="Proteomes" id="UP000703269"/>
    </source>
</evidence>
<evidence type="ECO:0000256" key="4">
    <source>
        <dbReference type="ARBA" id="ARBA00023002"/>
    </source>
</evidence>
<comment type="cofactor">
    <cofactor evidence="1">
        <name>FAD</name>
        <dbReference type="ChEBI" id="CHEBI:57692"/>
    </cofactor>
</comment>
<evidence type="ECO:0000256" key="1">
    <source>
        <dbReference type="ARBA" id="ARBA00001974"/>
    </source>
</evidence>
<keyword evidence="4" id="KW-0560">Oxidoreductase</keyword>
<organism evidence="6 7">
    <name type="scientific">Phanerochaete sordida</name>
    <dbReference type="NCBI Taxonomy" id="48140"/>
    <lineage>
        <taxon>Eukaryota</taxon>
        <taxon>Fungi</taxon>
        <taxon>Dikarya</taxon>
        <taxon>Basidiomycota</taxon>
        <taxon>Agaricomycotina</taxon>
        <taxon>Agaricomycetes</taxon>
        <taxon>Polyporales</taxon>
        <taxon>Phanerochaetaceae</taxon>
        <taxon>Phanerochaete</taxon>
    </lineage>
</organism>
<dbReference type="OrthoDB" id="2690153at2759"/>
<sequence length="562" mass="60874">MSSPQILVVGAGPSGLVLALTLLKNGVPVRLIEKDAQFHRGERGPGIMPRTLEIEHFLGVGDDVKAIAKRSPLFHVHDPKDPHKIIKSVKISEELDPTPAFPEMRPLTLGQWRHQAVLRKAIEALGGKVELGTTFTAIQQDGDKVIVQLTKYVDGQTVTEEAEFAYVVGADGGHSAVRKSLGINFVGQTREEGVMFVADCVVEGIDGTNDLFLWGDATNVFGSIRHTGYGQEFQMILSGPNVDYATLRAERSVEAVRKEFTRITGRPDLVVKDVTNWQGEWRANIRMAEKFQVGRAFIVGDAAHTHSPTGGQGMNSSIQDAFNLGWKLAVAIQGHASPGLLASYEVERMPVISAMLQITTELFEHTFNVDTKRKLAAARAAEQSGAGAAMTREQGWFRGRKLFQLDINYRWSPVVLDERFPGGESTRVAYGEPDQDVRAGDRAPDAPVRLGGATTRLFDIFGPMNHTVLLFGAVEAAMLDVLHALPPGFVKVLAIQAPGEAVAHSGDVILVEDSDGHARKGYGLDGQSGPIAVAVRPDGMLGAFATSAKGLEQYLFSVFLRA</sequence>
<dbReference type="InterPro" id="IPR002938">
    <property type="entry name" value="FAD-bd"/>
</dbReference>